<protein>
    <submittedName>
        <fullName evidence="3">BTB domain-containing protein</fullName>
    </submittedName>
</protein>
<keyword evidence="2" id="KW-1185">Reference proteome</keyword>
<dbReference type="AlphaFoldDB" id="A0A914WN92"/>
<dbReference type="WBParaSite" id="PSAMB.scaffold4367size14884.g24115.t1">
    <property type="protein sequence ID" value="PSAMB.scaffold4367size14884.g24115.t1"/>
    <property type="gene ID" value="PSAMB.scaffold4367size14884.g24115"/>
</dbReference>
<dbReference type="Proteomes" id="UP000887566">
    <property type="component" value="Unplaced"/>
</dbReference>
<dbReference type="Gene3D" id="3.30.710.10">
    <property type="entry name" value="Potassium Channel Kv1.1, Chain A"/>
    <property type="match status" value="1"/>
</dbReference>
<dbReference type="Pfam" id="PF00651">
    <property type="entry name" value="BTB"/>
    <property type="match status" value="1"/>
</dbReference>
<dbReference type="InterPro" id="IPR000210">
    <property type="entry name" value="BTB/POZ_dom"/>
</dbReference>
<dbReference type="InterPro" id="IPR011333">
    <property type="entry name" value="SKP1/BTB/POZ_sf"/>
</dbReference>
<proteinExistence type="predicted"/>
<organism evidence="2 3">
    <name type="scientific">Plectus sambesii</name>
    <dbReference type="NCBI Taxonomy" id="2011161"/>
    <lineage>
        <taxon>Eukaryota</taxon>
        <taxon>Metazoa</taxon>
        <taxon>Ecdysozoa</taxon>
        <taxon>Nematoda</taxon>
        <taxon>Chromadorea</taxon>
        <taxon>Plectida</taxon>
        <taxon>Plectina</taxon>
        <taxon>Plectoidea</taxon>
        <taxon>Plectidae</taxon>
        <taxon>Plectus</taxon>
    </lineage>
</organism>
<evidence type="ECO:0000313" key="2">
    <source>
        <dbReference type="Proteomes" id="UP000887566"/>
    </source>
</evidence>
<sequence length="357" mass="40719">MTSRKFVTVKDHVGYTWCLKLYPKGLKFNDKNYLNLQLCVVYLAGPKESVYANILSNNDLNNIQLCANSSKTGSEHKIGSDVFIYTLAPGSINSHLTAPDENGNQLLICTIKFILRADLFINLPFKSIPRPVACHWNDPLLLKVLSGQDDKLSDFSIIADGYIFATNRCILAVHCPYFEQFFVEGGEEWIEKATSQMSSPISKRAMREILTYIYTGRVNIPSNNGVFDVELLEELVCGADYFRLPQLQKHYERPLYEHLMVNQTSENALSYFIIADRYEFKLLKACALSVLHDHLDWIEDHVKNVLSNPVKAPSKNVSDKEDKILTYWKTLKENRSDGTSFMDEVVAFTRQINATHL</sequence>
<dbReference type="SUPFAM" id="SSF54695">
    <property type="entry name" value="POZ domain"/>
    <property type="match status" value="1"/>
</dbReference>
<dbReference type="CDD" id="cd18186">
    <property type="entry name" value="BTB_POZ_ZBTB_KLHL-like"/>
    <property type="match status" value="1"/>
</dbReference>
<dbReference type="SMART" id="SM00225">
    <property type="entry name" value="BTB"/>
    <property type="match status" value="1"/>
</dbReference>
<dbReference type="PROSITE" id="PS50097">
    <property type="entry name" value="BTB"/>
    <property type="match status" value="1"/>
</dbReference>
<reference evidence="3" key="1">
    <citation type="submission" date="2022-11" db="UniProtKB">
        <authorList>
            <consortium name="WormBaseParasite"/>
        </authorList>
    </citation>
    <scope>IDENTIFICATION</scope>
</reference>
<dbReference type="PANTHER" id="PTHR24413">
    <property type="entry name" value="SPECKLE-TYPE POZ PROTEIN"/>
    <property type="match status" value="1"/>
</dbReference>
<evidence type="ECO:0000259" key="1">
    <source>
        <dbReference type="PROSITE" id="PS50097"/>
    </source>
</evidence>
<evidence type="ECO:0000313" key="3">
    <source>
        <dbReference type="WBParaSite" id="PSAMB.scaffold4367size14884.g24115.t1"/>
    </source>
</evidence>
<name>A0A914WN92_9BILA</name>
<dbReference type="SUPFAM" id="SSF49599">
    <property type="entry name" value="TRAF domain-like"/>
    <property type="match status" value="1"/>
</dbReference>
<accession>A0A914WN92</accession>
<feature type="domain" description="BTB" evidence="1">
    <location>
        <begin position="153"/>
        <end position="222"/>
    </location>
</feature>